<dbReference type="HAMAP" id="MF_00255">
    <property type="entry name" value="Gly_tRNA_synth_beta"/>
    <property type="match status" value="1"/>
</dbReference>
<evidence type="ECO:0000256" key="1">
    <source>
        <dbReference type="ARBA" id="ARBA00004496"/>
    </source>
</evidence>
<keyword evidence="8 11" id="KW-0648">Protein biosynthesis</keyword>
<evidence type="ECO:0000256" key="2">
    <source>
        <dbReference type="ARBA" id="ARBA00008226"/>
    </source>
</evidence>
<reference evidence="13 14" key="1">
    <citation type="submission" date="2023-08" db="EMBL/GenBank/DDBJ databases">
        <title>Implementing the SeqCode for naming new Mesorhizobium species isolated from Vachellia karroo root nodules.</title>
        <authorList>
            <person name="Van Lill M."/>
        </authorList>
    </citation>
    <scope>NUCLEOTIDE SEQUENCE [LARGE SCALE GENOMIC DNA]</scope>
    <source>
        <strain evidence="13 14">VK24D</strain>
    </source>
</reference>
<feature type="domain" description="DALR anticodon binding" evidence="12">
    <location>
        <begin position="607"/>
        <end position="703"/>
    </location>
</feature>
<dbReference type="InterPro" id="IPR015944">
    <property type="entry name" value="Gly-tRNA-synth_bsu"/>
</dbReference>
<dbReference type="PROSITE" id="PS50861">
    <property type="entry name" value="AA_TRNA_LIGASE_II_GLYAB"/>
    <property type="match status" value="1"/>
</dbReference>
<dbReference type="NCBIfam" id="TIGR00211">
    <property type="entry name" value="glyS"/>
    <property type="match status" value="1"/>
</dbReference>
<dbReference type="Pfam" id="PF05746">
    <property type="entry name" value="DALR_1"/>
    <property type="match status" value="1"/>
</dbReference>
<evidence type="ECO:0000256" key="10">
    <source>
        <dbReference type="ARBA" id="ARBA00047937"/>
    </source>
</evidence>
<keyword evidence="9 11" id="KW-0030">Aminoacyl-tRNA synthetase</keyword>
<dbReference type="Pfam" id="PF02092">
    <property type="entry name" value="tRNA_synt_2f"/>
    <property type="match status" value="1"/>
</dbReference>
<dbReference type="EMBL" id="JAVIIW010000017">
    <property type="protein sequence ID" value="MDX8479999.1"/>
    <property type="molecule type" value="Genomic_DNA"/>
</dbReference>
<evidence type="ECO:0000259" key="12">
    <source>
        <dbReference type="Pfam" id="PF05746"/>
    </source>
</evidence>
<evidence type="ECO:0000256" key="6">
    <source>
        <dbReference type="ARBA" id="ARBA00022741"/>
    </source>
</evidence>
<dbReference type="PANTHER" id="PTHR30075:SF2">
    <property type="entry name" value="GLYCINE--TRNA LIGASE, CHLOROPLASTIC_MITOCHONDRIAL 2"/>
    <property type="match status" value="1"/>
</dbReference>
<protein>
    <recommendedName>
        <fullName evidence="11">Glycine--tRNA ligase beta subunit</fullName>
        <ecNumber evidence="11">6.1.1.14</ecNumber>
    </recommendedName>
    <alternativeName>
        <fullName evidence="11">Glycyl-tRNA synthetase beta subunit</fullName>
        <shortName evidence="11">GlyRS</shortName>
    </alternativeName>
</protein>
<evidence type="ECO:0000256" key="3">
    <source>
        <dbReference type="ARBA" id="ARBA00011209"/>
    </source>
</evidence>
<gene>
    <name evidence="11 13" type="primary">glyS</name>
    <name evidence="13" type="ORF">RFN28_16125</name>
</gene>
<accession>A0ABU4XZ74</accession>
<sequence>MPDLLLELRSEEIPARMQRKAAGDLKKMLTDGLVEAGLTYEAAREYWTPRRLALDIRGLTARSKDIREEIKGPSTTAPEQAVQGFLRKAGLASIAEAHIQSDPKKGDFYVARISKPGRAAEAIIAELVPGIIKDFPWPKSMRWGPASAKPGSLRWVRPLQSIVCTFGPETEEPVVVDFEIDGIRSGNVTYGHRFHVPGAITVRRFDDYVAKLEAAKVVLDADRRKEIILHDARNIAFANGLDLVEDEGLLEEVSGLVEWPVVLMGEFEQDFLTIPAEVIRLTIRANQKCFVTRPHGAAEDLSNRFILVANIEASDGGKEIAYGNGKVVRARLSDALYFWKTDQGDLPDLDQLQESAAKFDLNLKKPLDQRMARLDHLNVTFHAKLGTQGARVERIRRLAEELAPVVRADPALTARAAVLAKADLQTEVVGEFPELQGAMGHKYALLQGEHPSVAAAAEEHYKPQGPSDRVPTDPVSVAVALADKLDTLTGFWAIDEKPTGSKDPFALRRAALGVVRILIENRIRLGLTSIFGKAFANVAGGAGQTSDLLAFFHDRLKVYLRDQGARYDLIDAVITPQSDDLLQIVRRVEALGSFLDTEDGKNLLAGTKRAANILAAEEKKKTLIAETVEPALFREHAEKKLFVAVNQAEKEAGQAIQNEDFSAAMLTLSVLREPVDSFFEGVLVNDEDRAVRANRLALLARIRAATDQVADFSKIVG</sequence>
<evidence type="ECO:0000313" key="13">
    <source>
        <dbReference type="EMBL" id="MDX8479999.1"/>
    </source>
</evidence>
<comment type="subcellular location">
    <subcellularLocation>
        <location evidence="1 11">Cytoplasm</location>
    </subcellularLocation>
</comment>
<name>A0ABU4XZ74_9HYPH</name>
<dbReference type="EC" id="6.1.1.14" evidence="11"/>
<comment type="subunit">
    <text evidence="3 11">Tetramer of two alpha and two beta subunits.</text>
</comment>
<keyword evidence="4 11" id="KW-0963">Cytoplasm</keyword>
<dbReference type="RefSeq" id="WP_320288305.1">
    <property type="nucleotide sequence ID" value="NZ_JAVIIW010000017.1"/>
</dbReference>
<evidence type="ECO:0000313" key="14">
    <source>
        <dbReference type="Proteomes" id="UP001287059"/>
    </source>
</evidence>
<keyword evidence="5 11" id="KW-0436">Ligase</keyword>
<dbReference type="InterPro" id="IPR006194">
    <property type="entry name" value="Gly-tRNA-synth_heterodimer"/>
</dbReference>
<proteinExistence type="inferred from homology"/>
<evidence type="ECO:0000256" key="4">
    <source>
        <dbReference type="ARBA" id="ARBA00022490"/>
    </source>
</evidence>
<keyword evidence="7 11" id="KW-0067">ATP-binding</keyword>
<dbReference type="Proteomes" id="UP001287059">
    <property type="component" value="Unassembled WGS sequence"/>
</dbReference>
<dbReference type="InterPro" id="IPR008909">
    <property type="entry name" value="DALR_anticod-bd"/>
</dbReference>
<organism evidence="13 14">
    <name type="scientific">Mesorhizobium album</name>
    <dbReference type="NCBI Taxonomy" id="3072314"/>
    <lineage>
        <taxon>Bacteria</taxon>
        <taxon>Pseudomonadati</taxon>
        <taxon>Pseudomonadota</taxon>
        <taxon>Alphaproteobacteria</taxon>
        <taxon>Hyphomicrobiales</taxon>
        <taxon>Phyllobacteriaceae</taxon>
        <taxon>Mesorhizobium</taxon>
    </lineage>
</organism>
<keyword evidence="6 11" id="KW-0547">Nucleotide-binding</keyword>
<keyword evidence="14" id="KW-1185">Reference proteome</keyword>
<evidence type="ECO:0000256" key="9">
    <source>
        <dbReference type="ARBA" id="ARBA00023146"/>
    </source>
</evidence>
<dbReference type="PANTHER" id="PTHR30075">
    <property type="entry name" value="GLYCYL-TRNA SYNTHETASE"/>
    <property type="match status" value="1"/>
</dbReference>
<dbReference type="PRINTS" id="PR01045">
    <property type="entry name" value="TRNASYNTHGB"/>
</dbReference>
<evidence type="ECO:0000256" key="5">
    <source>
        <dbReference type="ARBA" id="ARBA00022598"/>
    </source>
</evidence>
<comment type="caution">
    <text evidence="13">The sequence shown here is derived from an EMBL/GenBank/DDBJ whole genome shotgun (WGS) entry which is preliminary data.</text>
</comment>
<dbReference type="GO" id="GO:0004820">
    <property type="term" value="F:glycine-tRNA ligase activity"/>
    <property type="evidence" value="ECO:0007669"/>
    <property type="project" value="UniProtKB-EC"/>
</dbReference>
<dbReference type="SUPFAM" id="SSF109604">
    <property type="entry name" value="HD-domain/PDEase-like"/>
    <property type="match status" value="1"/>
</dbReference>
<comment type="catalytic activity">
    <reaction evidence="10 11">
        <text>tRNA(Gly) + glycine + ATP = glycyl-tRNA(Gly) + AMP + diphosphate</text>
        <dbReference type="Rhea" id="RHEA:16013"/>
        <dbReference type="Rhea" id="RHEA-COMP:9664"/>
        <dbReference type="Rhea" id="RHEA-COMP:9683"/>
        <dbReference type="ChEBI" id="CHEBI:30616"/>
        <dbReference type="ChEBI" id="CHEBI:33019"/>
        <dbReference type="ChEBI" id="CHEBI:57305"/>
        <dbReference type="ChEBI" id="CHEBI:78442"/>
        <dbReference type="ChEBI" id="CHEBI:78522"/>
        <dbReference type="ChEBI" id="CHEBI:456215"/>
        <dbReference type="EC" id="6.1.1.14"/>
    </reaction>
</comment>
<evidence type="ECO:0000256" key="8">
    <source>
        <dbReference type="ARBA" id="ARBA00022917"/>
    </source>
</evidence>
<evidence type="ECO:0000256" key="11">
    <source>
        <dbReference type="HAMAP-Rule" id="MF_00255"/>
    </source>
</evidence>
<evidence type="ECO:0000256" key="7">
    <source>
        <dbReference type="ARBA" id="ARBA00022840"/>
    </source>
</evidence>
<comment type="similarity">
    <text evidence="2 11">Belongs to the class-II aminoacyl-tRNA synthetase family.</text>
</comment>